<feature type="binding site" evidence="11">
    <location>
        <position position="122"/>
    </location>
    <ligand>
        <name>FMN</name>
        <dbReference type="ChEBI" id="CHEBI:58210"/>
    </ligand>
</feature>
<evidence type="ECO:0000256" key="9">
    <source>
        <dbReference type="ARBA" id="ARBA00023235"/>
    </source>
</evidence>
<evidence type="ECO:0000256" key="2">
    <source>
        <dbReference type="ARBA" id="ARBA00022490"/>
    </source>
</evidence>
<keyword evidence="3 11" id="KW-0285">Flavoprotein</keyword>
<comment type="catalytic activity">
    <reaction evidence="11">
        <text>isopentenyl diphosphate = dimethylallyl diphosphate</text>
        <dbReference type="Rhea" id="RHEA:23284"/>
        <dbReference type="ChEBI" id="CHEBI:57623"/>
        <dbReference type="ChEBI" id="CHEBI:128769"/>
        <dbReference type="EC" id="5.3.3.2"/>
    </reaction>
</comment>
<keyword evidence="2 11" id="KW-0963">Cytoplasm</keyword>
<comment type="similarity">
    <text evidence="11">Belongs to the IPP isomerase type 2 family.</text>
</comment>
<comment type="cofactor">
    <cofactor evidence="11">
        <name>Mg(2+)</name>
        <dbReference type="ChEBI" id="CHEBI:18420"/>
    </cofactor>
</comment>
<dbReference type="GO" id="GO:0004452">
    <property type="term" value="F:isopentenyl-diphosphate delta-isomerase activity"/>
    <property type="evidence" value="ECO:0007669"/>
    <property type="project" value="UniProtKB-EC"/>
</dbReference>
<feature type="binding site" evidence="11">
    <location>
        <position position="184"/>
    </location>
    <ligand>
        <name>FMN</name>
        <dbReference type="ChEBI" id="CHEBI:58210"/>
    </ligand>
</feature>
<comment type="caution">
    <text evidence="13">The sequence shown here is derived from an EMBL/GenBank/DDBJ whole genome shotgun (WGS) entry which is preliminary data.</text>
</comment>
<organism evidence="13 14">
    <name type="scientific">Neobacillus paridis</name>
    <dbReference type="NCBI Taxonomy" id="2803862"/>
    <lineage>
        <taxon>Bacteria</taxon>
        <taxon>Bacillati</taxon>
        <taxon>Bacillota</taxon>
        <taxon>Bacilli</taxon>
        <taxon>Bacillales</taxon>
        <taxon>Bacillaceae</taxon>
        <taxon>Neobacillus</taxon>
    </lineage>
</organism>
<dbReference type="PANTHER" id="PTHR43665:SF1">
    <property type="entry name" value="ISOPENTENYL-DIPHOSPHATE DELTA-ISOMERASE"/>
    <property type="match status" value="1"/>
</dbReference>
<feature type="binding site" evidence="11">
    <location>
        <position position="93"/>
    </location>
    <ligand>
        <name>FMN</name>
        <dbReference type="ChEBI" id="CHEBI:58210"/>
    </ligand>
</feature>
<evidence type="ECO:0000256" key="6">
    <source>
        <dbReference type="ARBA" id="ARBA00022842"/>
    </source>
</evidence>
<reference evidence="13 14" key="1">
    <citation type="submission" date="2021-01" db="EMBL/GenBank/DDBJ databases">
        <title>Genome public.</title>
        <authorList>
            <person name="Liu C."/>
            <person name="Sun Q."/>
        </authorList>
    </citation>
    <scope>NUCLEOTIDE SEQUENCE [LARGE SCALE GENOMIC DNA]</scope>
    <source>
        <strain evidence="13 14">YIM B02564</strain>
    </source>
</reference>
<dbReference type="InterPro" id="IPR011179">
    <property type="entry name" value="IPdP_isomerase"/>
</dbReference>
<dbReference type="RefSeq" id="WP_202655379.1">
    <property type="nucleotide sequence ID" value="NZ_JAESWB010000278.1"/>
</dbReference>
<evidence type="ECO:0000259" key="12">
    <source>
        <dbReference type="Pfam" id="PF01070"/>
    </source>
</evidence>
<comment type="cofactor">
    <cofactor evidence="11">
        <name>NADPH</name>
        <dbReference type="ChEBI" id="CHEBI:57783"/>
    </cofactor>
</comment>
<keyword evidence="5 11" id="KW-0479">Metal-binding</keyword>
<feature type="binding site" evidence="11">
    <location>
        <begin position="281"/>
        <end position="282"/>
    </location>
    <ligand>
        <name>FMN</name>
        <dbReference type="ChEBI" id="CHEBI:58210"/>
    </ligand>
</feature>
<feature type="binding site" evidence="11">
    <location>
        <position position="214"/>
    </location>
    <ligand>
        <name>FMN</name>
        <dbReference type="ChEBI" id="CHEBI:58210"/>
    </ligand>
</feature>
<dbReference type="InterPro" id="IPR013785">
    <property type="entry name" value="Aldolase_TIM"/>
</dbReference>
<dbReference type="Gene3D" id="3.20.20.70">
    <property type="entry name" value="Aldolase class I"/>
    <property type="match status" value="1"/>
</dbReference>
<evidence type="ECO:0000256" key="5">
    <source>
        <dbReference type="ARBA" id="ARBA00022723"/>
    </source>
</evidence>
<proteinExistence type="inferred from homology"/>
<evidence type="ECO:0000256" key="8">
    <source>
        <dbReference type="ARBA" id="ARBA00023229"/>
    </source>
</evidence>
<evidence type="ECO:0000313" key="13">
    <source>
        <dbReference type="EMBL" id="MBL4954122.1"/>
    </source>
</evidence>
<protein>
    <recommendedName>
        <fullName evidence="11">Isopentenyl-diphosphate delta-isomerase</fullName>
        <shortName evidence="11">IPP isomerase</shortName>
        <ecNumber evidence="11">5.3.3.2</ecNumber>
    </recommendedName>
    <alternativeName>
        <fullName evidence="11">Isopentenyl diphosphate:dimethylallyl diphosphate isomerase</fullName>
    </alternativeName>
    <alternativeName>
        <fullName evidence="11">Isopentenyl pyrophosphate isomerase</fullName>
    </alternativeName>
    <alternativeName>
        <fullName evidence="11">Type 2 isopentenyl diphosphate isomerase</fullName>
        <shortName evidence="11">IDI-2</shortName>
    </alternativeName>
</protein>
<feature type="domain" description="FMN-dependent dehydrogenase" evidence="12">
    <location>
        <begin position="165"/>
        <end position="325"/>
    </location>
</feature>
<evidence type="ECO:0000256" key="7">
    <source>
        <dbReference type="ARBA" id="ARBA00022857"/>
    </source>
</evidence>
<comment type="function">
    <text evidence="11">Involved in the biosynthesis of isoprenoids. Catalyzes the 1,3-allylic rearrangement of the homoallylic substrate isopentenyl (IPP) to its allylic isomer, dimethylallyl diphosphate (DMAPP).</text>
</comment>
<dbReference type="EC" id="5.3.3.2" evidence="11"/>
<comment type="subcellular location">
    <subcellularLocation>
        <location evidence="11">Cytoplasm</location>
    </subcellularLocation>
</comment>
<dbReference type="EMBL" id="JAESWB010000278">
    <property type="protein sequence ID" value="MBL4954122.1"/>
    <property type="molecule type" value="Genomic_DNA"/>
</dbReference>
<gene>
    <name evidence="11" type="primary">fni</name>
    <name evidence="13" type="ORF">JK635_18305</name>
</gene>
<dbReference type="Proteomes" id="UP000623967">
    <property type="component" value="Unassembled WGS sequence"/>
</dbReference>
<keyword evidence="14" id="KW-1185">Reference proteome</keyword>
<dbReference type="PIRSF" id="PIRSF003314">
    <property type="entry name" value="IPP_isomerase"/>
    <property type="match status" value="1"/>
</dbReference>
<evidence type="ECO:0000256" key="10">
    <source>
        <dbReference type="ARBA" id="ARBA00025810"/>
    </source>
</evidence>
<feature type="binding site" evidence="11">
    <location>
        <begin position="62"/>
        <end position="64"/>
    </location>
    <ligand>
        <name>FMN</name>
        <dbReference type="ChEBI" id="CHEBI:58210"/>
    </ligand>
</feature>
<sequence>MSRSERKWDHIRYALANQQKSVFAFDDIKFIHQSLPNISTFDVRLDHSIGELYLSSPIFINAMTGGGGDRTYRINKELAQVARDTGLAMAVGSQMAAIKDKTEKYTFEVVRKENPSGIVIANLGSEAAADQAKEAVDMIEANALQIHLNVIQELTMPEGDRDFTRALKRIEAIVRAVEVPVIVKEVGFGMSRETVESLASIGVSLVDVGGFGGTNFAEIENKRRERELSFFADWGIPTPISIIEASSIADHSISIIGSGGFRGAIDVVKGIAIGAEAIGMAGFFLKTLVQKGIDTLREEIDRLHQEITLIMTALGATSIADIKRTPLIISGDTYHWLNQRGIDTKKFSQRSIK</sequence>
<evidence type="ECO:0000256" key="4">
    <source>
        <dbReference type="ARBA" id="ARBA00022643"/>
    </source>
</evidence>
<feature type="binding site" evidence="11">
    <location>
        <position position="153"/>
    </location>
    <ligand>
        <name>Mg(2+)</name>
        <dbReference type="ChEBI" id="CHEBI:18420"/>
    </ligand>
</feature>
<comment type="subunit">
    <text evidence="10 11">Homooctamer. Dimer of tetramers.</text>
</comment>
<keyword evidence="6 11" id="KW-0460">Magnesium</keyword>
<feature type="binding site" evidence="11">
    <location>
        <begin position="6"/>
        <end position="7"/>
    </location>
    <ligand>
        <name>substrate</name>
    </ligand>
</feature>
<dbReference type="SUPFAM" id="SSF51395">
    <property type="entry name" value="FMN-linked oxidoreductases"/>
    <property type="match status" value="1"/>
</dbReference>
<dbReference type="CDD" id="cd02811">
    <property type="entry name" value="IDI-2_FMN"/>
    <property type="match status" value="1"/>
</dbReference>
<evidence type="ECO:0000256" key="1">
    <source>
        <dbReference type="ARBA" id="ARBA00001917"/>
    </source>
</evidence>
<keyword evidence="9 11" id="KW-0413">Isomerase</keyword>
<evidence type="ECO:0000256" key="3">
    <source>
        <dbReference type="ARBA" id="ARBA00022630"/>
    </source>
</evidence>
<comment type="caution">
    <text evidence="11">Lacks conserved residue(s) required for the propagation of feature annotation.</text>
</comment>
<comment type="cofactor">
    <cofactor evidence="1 11">
        <name>FMN</name>
        <dbReference type="ChEBI" id="CHEBI:58210"/>
    </cofactor>
</comment>
<feature type="binding site" evidence="11">
    <location>
        <begin position="260"/>
        <end position="262"/>
    </location>
    <ligand>
        <name>FMN</name>
        <dbReference type="ChEBI" id="CHEBI:58210"/>
    </ligand>
</feature>
<dbReference type="HAMAP" id="MF_00354">
    <property type="entry name" value="Idi_2"/>
    <property type="match status" value="1"/>
</dbReference>
<evidence type="ECO:0000256" key="11">
    <source>
        <dbReference type="HAMAP-Rule" id="MF_00354"/>
    </source>
</evidence>
<dbReference type="InterPro" id="IPR000262">
    <property type="entry name" value="FMN-dep_DH"/>
</dbReference>
<feature type="binding site" evidence="11">
    <location>
        <position position="152"/>
    </location>
    <ligand>
        <name>substrate</name>
    </ligand>
</feature>
<keyword evidence="7 11" id="KW-0521">NADP</keyword>
<keyword evidence="4 11" id="KW-0288">FMN</keyword>
<name>A0ABS1TS84_9BACI</name>
<dbReference type="NCBIfam" id="TIGR02151">
    <property type="entry name" value="IPP_isom_2"/>
    <property type="match status" value="1"/>
</dbReference>
<evidence type="ECO:0000313" key="14">
    <source>
        <dbReference type="Proteomes" id="UP000623967"/>
    </source>
</evidence>
<keyword evidence="8 11" id="KW-0414">Isoprene biosynthesis</keyword>
<dbReference type="Pfam" id="PF01070">
    <property type="entry name" value="FMN_dh"/>
    <property type="match status" value="1"/>
</dbReference>
<accession>A0ABS1TS84</accession>
<dbReference type="PANTHER" id="PTHR43665">
    <property type="entry name" value="ISOPENTENYL-DIPHOSPHATE DELTA-ISOMERASE"/>
    <property type="match status" value="1"/>
</dbReference>